<dbReference type="InterPro" id="IPR050180">
    <property type="entry name" value="RNR_Ribonuclease"/>
</dbReference>
<dbReference type="STRING" id="929558.SMGD1_1908"/>
<dbReference type="SMART" id="SM00955">
    <property type="entry name" value="RNB"/>
    <property type="match status" value="1"/>
</dbReference>
<keyword evidence="1" id="KW-0540">Nuclease</keyword>
<dbReference type="HOGENOM" id="CLU_002333_7_3_7"/>
<accession>H1FWC8</accession>
<evidence type="ECO:0000313" key="4">
    <source>
        <dbReference type="Proteomes" id="UP000006431"/>
    </source>
</evidence>
<evidence type="ECO:0000256" key="1">
    <source>
        <dbReference type="ARBA" id="ARBA00022839"/>
    </source>
</evidence>
<dbReference type="InterPro" id="IPR022966">
    <property type="entry name" value="RNase_II/R_CS"/>
</dbReference>
<sequence length="637" mass="72656">MSERDITPDEQIHITNFLAKKYITKKDNIYKFNSKYRAGTLGLVQKGTAYLNVIGENIRDLFIDEGDLGNAKEGDLIIAQRLLGKRGTPSAKIAEIVGRAQSYSVAYIISKDGRKALVDLKTDYPTGVELTQEEINAYDFDDVLKINNQENSIMEKLGNLKDPLVDEKIVLAQFNKHDEFDEEVLKIATSFEAVDASKYPKRVDLRKLAFCTIDPVTAKDYDDAIYWDDKNTTLFVAIADVSEYVTPFGTIDNEAIYRSFSIYLPHRSIPMLPRQLSETLCSLQPHVDRLAYVFEMKLDLVSLEVTESKVYEAIIHSQRRFNYEEIDEFFEGKLKAKNSSEREVFAWIKKLRPITDALKIKRLKIGYDFRSNELEMEIDKNSNIVSTTFAEETPSHALIEDCMLLANKQAAAQYSRGIFRIHEPPSQTKLQLLYQELAGIGMSIDIKNSIKETITDIQNQAKEMDLEAEVDTLIIRSQMQAKYAPLNSGHFGLGFEAYTHFTSPIRRYSDLIVHRLLKAINNNDTEEGSYVLRNIEALSMTISEKEREASTIEVEFQQRKFARWANENLNKEFKARITTTEPEYKAEIHDEIMGARLFITSAENAVLFQDVNVCIDKVDIAKAKIFAHVVKGSDVQG</sequence>
<dbReference type="AlphaFoldDB" id="H1FWC8"/>
<organism evidence="3 4">
    <name type="scientific">Sulfurimonas gotlandica (strain DSM 19862 / JCM 16533 / GD1)</name>
    <dbReference type="NCBI Taxonomy" id="929558"/>
    <lineage>
        <taxon>Bacteria</taxon>
        <taxon>Pseudomonadati</taxon>
        <taxon>Campylobacterota</taxon>
        <taxon>Epsilonproteobacteria</taxon>
        <taxon>Campylobacterales</taxon>
        <taxon>Sulfurimonadaceae</taxon>
        <taxon>Sulfurimonas</taxon>
    </lineage>
</organism>
<reference evidence="3 4" key="1">
    <citation type="journal article" date="2012" name="Proc. Natl. Acad. Sci. U.S.A.">
        <title>Genome and physiology of a model Epsilonproteobacterium responsible for sulfide detoxification in marine oxygen depletion zones.</title>
        <authorList>
            <person name="Grote J."/>
            <person name="Schott T."/>
            <person name="Bruckner C.G."/>
            <person name="Glockner F.O."/>
            <person name="Jost G."/>
            <person name="Teeling H."/>
            <person name="Labrenz M."/>
            <person name="Jurgens K."/>
        </authorList>
    </citation>
    <scope>NUCLEOTIDE SEQUENCE [LARGE SCALE GENOMIC DNA]</scope>
    <source>
        <strain evidence="3 4">GD1</strain>
    </source>
</reference>
<dbReference type="Proteomes" id="UP000006431">
    <property type="component" value="Unassembled WGS sequence"/>
</dbReference>
<dbReference type="eggNOG" id="COG0557">
    <property type="taxonomic scope" value="Bacteria"/>
</dbReference>
<dbReference type="InterPro" id="IPR012340">
    <property type="entry name" value="NA-bd_OB-fold"/>
</dbReference>
<dbReference type="PANTHER" id="PTHR23355:SF9">
    <property type="entry name" value="DIS3-LIKE EXONUCLEASE 2"/>
    <property type="match status" value="1"/>
</dbReference>
<keyword evidence="1" id="KW-0269">Exonuclease</keyword>
<dbReference type="InterPro" id="IPR001900">
    <property type="entry name" value="RNase_II/R"/>
</dbReference>
<dbReference type="GO" id="GO:0003723">
    <property type="term" value="F:RNA binding"/>
    <property type="evidence" value="ECO:0007669"/>
    <property type="project" value="InterPro"/>
</dbReference>
<dbReference type="InterPro" id="IPR057293">
    <property type="entry name" value="RNR_OB2"/>
</dbReference>
<dbReference type="GO" id="GO:0005829">
    <property type="term" value="C:cytosol"/>
    <property type="evidence" value="ECO:0007669"/>
    <property type="project" value="TreeGrafter"/>
</dbReference>
<name>H1FWC8_SULGG</name>
<dbReference type="Pfam" id="PF00773">
    <property type="entry name" value="RNB"/>
    <property type="match status" value="1"/>
</dbReference>
<dbReference type="GO" id="GO:0008859">
    <property type="term" value="F:exoribonuclease II activity"/>
    <property type="evidence" value="ECO:0007669"/>
    <property type="project" value="UniProtKB-EC"/>
</dbReference>
<keyword evidence="3" id="KW-0378">Hydrolase</keyword>
<evidence type="ECO:0000313" key="3">
    <source>
        <dbReference type="EMBL" id="EHP30431.1"/>
    </source>
</evidence>
<feature type="domain" description="RNB" evidence="2">
    <location>
        <begin position="202"/>
        <end position="523"/>
    </location>
</feature>
<dbReference type="GO" id="GO:0006402">
    <property type="term" value="P:mRNA catabolic process"/>
    <property type="evidence" value="ECO:0007669"/>
    <property type="project" value="TreeGrafter"/>
</dbReference>
<dbReference type="PATRIC" id="fig|929558.5.peg.1902"/>
<dbReference type="SUPFAM" id="SSF50249">
    <property type="entry name" value="Nucleic acid-binding proteins"/>
    <property type="match status" value="1"/>
</dbReference>
<evidence type="ECO:0000259" key="2">
    <source>
        <dbReference type="SMART" id="SM00955"/>
    </source>
</evidence>
<dbReference type="Pfam" id="PF22896">
    <property type="entry name" value="OB_RNR_1st"/>
    <property type="match status" value="1"/>
</dbReference>
<gene>
    <name evidence="3" type="primary">rnr</name>
    <name evidence="3" type="ORF">SMGD1_1908</name>
</gene>
<keyword evidence="4" id="KW-1185">Reference proteome</keyword>
<protein>
    <submittedName>
        <fullName evidence="3">Ribonuclease R</fullName>
        <ecNumber evidence="3">3.1.13.1</ecNumber>
    </submittedName>
</protein>
<dbReference type="EMBL" id="AFRZ01000001">
    <property type="protein sequence ID" value="EHP30431.1"/>
    <property type="molecule type" value="Genomic_DNA"/>
</dbReference>
<comment type="caution">
    <text evidence="3">The sequence shown here is derived from an EMBL/GenBank/DDBJ whole genome shotgun (WGS) entry which is preliminary data.</text>
</comment>
<dbReference type="EC" id="3.1.13.1" evidence="3"/>
<proteinExistence type="predicted"/>
<dbReference type="InterPro" id="IPR054561">
    <property type="entry name" value="RNR_OB1_N"/>
</dbReference>
<dbReference type="Pfam" id="PF24190">
    <property type="entry name" value="OB_RNR_2nd"/>
    <property type="match status" value="1"/>
</dbReference>
<dbReference type="PROSITE" id="PS01175">
    <property type="entry name" value="RIBONUCLEASE_II"/>
    <property type="match status" value="1"/>
</dbReference>
<dbReference type="PANTHER" id="PTHR23355">
    <property type="entry name" value="RIBONUCLEASE"/>
    <property type="match status" value="1"/>
</dbReference>